<keyword evidence="2" id="KW-1185">Reference proteome</keyword>
<accession>A0A091DU35</accession>
<dbReference type="Proteomes" id="UP000028990">
    <property type="component" value="Unassembled WGS sequence"/>
</dbReference>
<protein>
    <submittedName>
        <fullName evidence="1">Uncharacterized protein</fullName>
    </submittedName>
</protein>
<proteinExistence type="predicted"/>
<evidence type="ECO:0000313" key="2">
    <source>
        <dbReference type="Proteomes" id="UP000028990"/>
    </source>
</evidence>
<organism evidence="1 2">
    <name type="scientific">Fukomys damarensis</name>
    <name type="common">Damaraland mole rat</name>
    <name type="synonym">Cryptomys damarensis</name>
    <dbReference type="NCBI Taxonomy" id="885580"/>
    <lineage>
        <taxon>Eukaryota</taxon>
        <taxon>Metazoa</taxon>
        <taxon>Chordata</taxon>
        <taxon>Craniata</taxon>
        <taxon>Vertebrata</taxon>
        <taxon>Euteleostomi</taxon>
        <taxon>Mammalia</taxon>
        <taxon>Eutheria</taxon>
        <taxon>Euarchontoglires</taxon>
        <taxon>Glires</taxon>
        <taxon>Rodentia</taxon>
        <taxon>Hystricomorpha</taxon>
        <taxon>Bathyergidae</taxon>
        <taxon>Fukomys</taxon>
    </lineage>
</organism>
<evidence type="ECO:0000313" key="1">
    <source>
        <dbReference type="EMBL" id="KFO34008.1"/>
    </source>
</evidence>
<dbReference type="AlphaFoldDB" id="A0A091DU35"/>
<name>A0A091DU35_FUKDA</name>
<dbReference type="EMBL" id="KN122033">
    <property type="protein sequence ID" value="KFO34008.1"/>
    <property type="molecule type" value="Genomic_DNA"/>
</dbReference>
<sequence length="235" mass="26050">MQAGQCLESTQHASRKRTHWLEIQTAHPFTHKYTAVWVFGDIISRGPSKTHEGQDLVPMTAVTYLEQPMAHHKDVPSFVKCGLQLKGPRQMDGEELSGGTGLQEKTQAHYGLPLSRRLRAWSQGLWGTEVSSEPLYSLSGLGVPLDREGASISPGDAEHLPLQTHRGVPRASLLETTVVKEQKETFQKGKAEASELITHVPSQRDRAHILDHADFDTNSNNYTLLVSDMLLNGLE</sequence>
<gene>
    <name evidence="1" type="ORF">H920_04649</name>
</gene>
<reference evidence="1 2" key="1">
    <citation type="submission" date="2013-11" db="EMBL/GenBank/DDBJ databases">
        <title>The Damaraland mole rat (Fukomys damarensis) genome and evolution of African mole rats.</title>
        <authorList>
            <person name="Gladyshev V.N."/>
            <person name="Fang X."/>
        </authorList>
    </citation>
    <scope>NUCLEOTIDE SEQUENCE [LARGE SCALE GENOMIC DNA]</scope>
    <source>
        <tissue evidence="1">Liver</tissue>
    </source>
</reference>